<evidence type="ECO:0000313" key="4">
    <source>
        <dbReference type="Proteomes" id="UP000198302"/>
    </source>
</evidence>
<sequence>MVTQKYCLALDLNEDPTLIAEYKKYHEKIWPEITESIVNSGIENLEIYCVGNRLFMIIEANETFTFERKGEMDANNPVVQKWEELMWKYQKALPGAKEGEKWLMMDKIFDLHENR</sequence>
<dbReference type="Gene3D" id="3.30.70.100">
    <property type="match status" value="1"/>
</dbReference>
<dbReference type="Pfam" id="PF05336">
    <property type="entry name" value="rhaM"/>
    <property type="match status" value="1"/>
</dbReference>
<dbReference type="SUPFAM" id="SSF54909">
    <property type="entry name" value="Dimeric alpha+beta barrel"/>
    <property type="match status" value="1"/>
</dbReference>
<gene>
    <name evidence="2" type="ORF">B0A73_19555</name>
    <name evidence="1" type="ORF">IW18_00410</name>
</gene>
<keyword evidence="4" id="KW-1185">Reference proteome</keyword>
<organism evidence="1 3">
    <name type="scientific">Flavobacterium hibernum</name>
    <dbReference type="NCBI Taxonomy" id="37752"/>
    <lineage>
        <taxon>Bacteria</taxon>
        <taxon>Pseudomonadati</taxon>
        <taxon>Bacteroidota</taxon>
        <taxon>Flavobacteriia</taxon>
        <taxon>Flavobacteriales</taxon>
        <taxon>Flavobacteriaceae</taxon>
        <taxon>Flavobacterium</taxon>
    </lineage>
</organism>
<comment type="caution">
    <text evidence="1">The sequence shown here is derived from an EMBL/GenBank/DDBJ whole genome shotgun (WGS) entry which is preliminary data.</text>
</comment>
<dbReference type="GO" id="GO:0016857">
    <property type="term" value="F:racemase and epimerase activity, acting on carbohydrates and derivatives"/>
    <property type="evidence" value="ECO:0007669"/>
    <property type="project" value="InterPro"/>
</dbReference>
<dbReference type="InterPro" id="IPR052996">
    <property type="entry name" value="Carb_Metab_Mutarotase"/>
</dbReference>
<dbReference type="InterPro" id="IPR008000">
    <property type="entry name" value="Rham/fucose_mutarotase"/>
</dbReference>
<dbReference type="InterPro" id="IPR011008">
    <property type="entry name" value="Dimeric_a/b-barrel"/>
</dbReference>
<dbReference type="STRING" id="37752.IW18_00410"/>
<evidence type="ECO:0000313" key="2">
    <source>
        <dbReference type="EMBL" id="OXA84543.1"/>
    </source>
</evidence>
<dbReference type="EMBL" id="JPRK01000002">
    <property type="protein sequence ID" value="KIO54519.1"/>
    <property type="molecule type" value="Genomic_DNA"/>
</dbReference>
<reference evidence="1 3" key="1">
    <citation type="submission" date="2015-01" db="EMBL/GenBank/DDBJ databases">
        <title>Genome of Flavobacterium hibernum DSM 12611.</title>
        <authorList>
            <person name="Stropko S.J."/>
            <person name="Pipes S.E."/>
            <person name="Newman J.D."/>
        </authorList>
    </citation>
    <scope>NUCLEOTIDE SEQUENCE [LARGE SCALE GENOMIC DNA]</scope>
    <source>
        <strain evidence="1 3">DSM 12611</strain>
    </source>
</reference>
<evidence type="ECO:0000313" key="3">
    <source>
        <dbReference type="Proteomes" id="UP000032061"/>
    </source>
</evidence>
<dbReference type="PANTHER" id="PTHR43239">
    <property type="entry name" value="UPF0734 PROTEIN DDB_G0273871/DDB_G0273177"/>
    <property type="match status" value="1"/>
</dbReference>
<proteinExistence type="predicted"/>
<reference evidence="2 4" key="2">
    <citation type="submission" date="2016-11" db="EMBL/GenBank/DDBJ databases">
        <title>Whole genomes of Flavobacteriaceae.</title>
        <authorList>
            <person name="Stine C."/>
            <person name="Li C."/>
            <person name="Tadesse D."/>
        </authorList>
    </citation>
    <scope>NUCLEOTIDE SEQUENCE [LARGE SCALE GENOMIC DNA]</scope>
    <source>
        <strain evidence="2 4">ATCC 51468</strain>
    </source>
</reference>
<evidence type="ECO:0000313" key="1">
    <source>
        <dbReference type="EMBL" id="KIO54519.1"/>
    </source>
</evidence>
<dbReference type="Proteomes" id="UP000198302">
    <property type="component" value="Unassembled WGS sequence"/>
</dbReference>
<protein>
    <submittedName>
        <fullName evidence="1">L-fucose mutarotase</fullName>
    </submittedName>
</protein>
<name>A0A0D0EFQ6_9FLAO</name>
<dbReference type="AlphaFoldDB" id="A0A0D0EFQ6"/>
<accession>A0A0D0EFQ6</accession>
<dbReference type="OrthoDB" id="1430580at2"/>
<dbReference type="RefSeq" id="WP_041515612.1">
    <property type="nucleotide sequence ID" value="NZ_JPRK01000002.1"/>
</dbReference>
<dbReference type="Proteomes" id="UP000032061">
    <property type="component" value="Unassembled WGS sequence"/>
</dbReference>
<dbReference type="EMBL" id="MUGX01000030">
    <property type="protein sequence ID" value="OXA84543.1"/>
    <property type="molecule type" value="Genomic_DNA"/>
</dbReference>
<dbReference type="PANTHER" id="PTHR43239:SF1">
    <property type="entry name" value="UPF0734 PROTEIN DDB_G0273871_DDB_G0273177"/>
    <property type="match status" value="1"/>
</dbReference>